<sequence>MPSAHTDDLTSLGVSDAPPLGRIPPSKAKADTAASSDLIWARGVCACLGRRLWVARAGETPSGPRVSYNVPLCYGELRSPACPSLRALSQISSSVRGVRSGPNISGDEGGLGWLCGEP</sequence>
<accession>A0AAV7LHA0</accession>
<keyword evidence="3" id="KW-1185">Reference proteome</keyword>
<evidence type="ECO:0000313" key="2">
    <source>
        <dbReference type="EMBL" id="KAJ1088228.1"/>
    </source>
</evidence>
<name>A0AAV7LHA0_PLEWA</name>
<comment type="caution">
    <text evidence="2">The sequence shown here is derived from an EMBL/GenBank/DDBJ whole genome shotgun (WGS) entry which is preliminary data.</text>
</comment>
<dbReference type="AlphaFoldDB" id="A0AAV7LHA0"/>
<proteinExistence type="predicted"/>
<evidence type="ECO:0000313" key="3">
    <source>
        <dbReference type="Proteomes" id="UP001066276"/>
    </source>
</evidence>
<organism evidence="2 3">
    <name type="scientific">Pleurodeles waltl</name>
    <name type="common">Iberian ribbed newt</name>
    <dbReference type="NCBI Taxonomy" id="8319"/>
    <lineage>
        <taxon>Eukaryota</taxon>
        <taxon>Metazoa</taxon>
        <taxon>Chordata</taxon>
        <taxon>Craniata</taxon>
        <taxon>Vertebrata</taxon>
        <taxon>Euteleostomi</taxon>
        <taxon>Amphibia</taxon>
        <taxon>Batrachia</taxon>
        <taxon>Caudata</taxon>
        <taxon>Salamandroidea</taxon>
        <taxon>Salamandridae</taxon>
        <taxon>Pleurodelinae</taxon>
        <taxon>Pleurodeles</taxon>
    </lineage>
</organism>
<dbReference type="EMBL" id="JANPWB010000015">
    <property type="protein sequence ID" value="KAJ1088228.1"/>
    <property type="molecule type" value="Genomic_DNA"/>
</dbReference>
<protein>
    <submittedName>
        <fullName evidence="2">Uncharacterized protein</fullName>
    </submittedName>
</protein>
<gene>
    <name evidence="2" type="ORF">NDU88_001387</name>
</gene>
<dbReference type="Proteomes" id="UP001066276">
    <property type="component" value="Chromosome 11"/>
</dbReference>
<feature type="region of interest" description="Disordered" evidence="1">
    <location>
        <begin position="1"/>
        <end position="29"/>
    </location>
</feature>
<evidence type="ECO:0000256" key="1">
    <source>
        <dbReference type="SAM" id="MobiDB-lite"/>
    </source>
</evidence>
<reference evidence="2" key="1">
    <citation type="journal article" date="2022" name="bioRxiv">
        <title>Sequencing and chromosome-scale assembly of the giantPleurodeles waltlgenome.</title>
        <authorList>
            <person name="Brown T."/>
            <person name="Elewa A."/>
            <person name="Iarovenko S."/>
            <person name="Subramanian E."/>
            <person name="Araus A.J."/>
            <person name="Petzold A."/>
            <person name="Susuki M."/>
            <person name="Suzuki K.-i.T."/>
            <person name="Hayashi T."/>
            <person name="Toyoda A."/>
            <person name="Oliveira C."/>
            <person name="Osipova E."/>
            <person name="Leigh N.D."/>
            <person name="Simon A."/>
            <person name="Yun M.H."/>
        </authorList>
    </citation>
    <scope>NUCLEOTIDE SEQUENCE</scope>
    <source>
        <strain evidence="2">20211129_DDA</strain>
        <tissue evidence="2">Liver</tissue>
    </source>
</reference>